<evidence type="ECO:0000256" key="3">
    <source>
        <dbReference type="ARBA" id="ARBA00022801"/>
    </source>
</evidence>
<dbReference type="RefSeq" id="XP_066916972.1">
    <property type="nucleotide sequence ID" value="XM_067060871.1"/>
</dbReference>
<evidence type="ECO:0000259" key="13">
    <source>
        <dbReference type="PROSITE" id="PS50041"/>
    </source>
</evidence>
<dbReference type="InterPro" id="IPR016186">
    <property type="entry name" value="C-type_lectin-like/link_sf"/>
</dbReference>
<feature type="domain" description="CUB" evidence="12">
    <location>
        <begin position="643"/>
        <end position="756"/>
    </location>
</feature>
<dbReference type="Gene3D" id="3.10.100.10">
    <property type="entry name" value="Mannose-Binding Protein A, subunit A"/>
    <property type="match status" value="1"/>
</dbReference>
<dbReference type="GeneID" id="136804135"/>
<dbReference type="PANTHER" id="PTHR10127:SF850">
    <property type="entry name" value="METALLOENDOPEPTIDASE"/>
    <property type="match status" value="1"/>
</dbReference>
<dbReference type="Pfam" id="PF00431">
    <property type="entry name" value="CUB"/>
    <property type="match status" value="2"/>
</dbReference>
<dbReference type="FunFam" id="2.60.120.290:FF:000013">
    <property type="entry name" value="Membrane frizzled-related protein"/>
    <property type="match status" value="2"/>
</dbReference>
<dbReference type="EnsemblMetazoa" id="CLYHEMT019195.1">
    <property type="protein sequence ID" value="CLYHEMP019195.1"/>
    <property type="gene ID" value="CLYHEMG019195"/>
</dbReference>
<dbReference type="InterPro" id="IPR034035">
    <property type="entry name" value="Astacin-like_dom"/>
</dbReference>
<sequence length="934" mass="107169">MIYDLPKIPLVIFLVVFCNCFSDIGVLAADGSELWSRIEKAALKNQNRKGEKYVMDMRVPYDEEKVGSSTEQDAAIVFKRRLWPGAVIPYTFSRTLEFIENAKQTIKGAMFEWEKNTCIRFSPRENEKDYVEFAMNYGCNADVGRRGGRQIVSLGDGCLHTSVVVHEIGHVIGFWHEQNRPDRDEHVKIFTDNIMDQYKEAFAKFNPYRITSLQVAYDYHSIMHYGRKAFTKNGKDTIVPKDETIFTLGNDRLSDLDIKQANLLYQCDTINRGWTMWSSWTACDKSCAGGTQERTRVCTSLKNGEQQCEGGNKIQKRVCNTQECPEWPKFPADFSFERLRADLDKNAECVLVYERADYREWSSYSFCNRGERKIQMRWSDQGSIAGMKCTRIFEPKEAHKNRWYDNYLCLPLAAPYNFTWSPEERKKGQPCIQWYAKEGRDGWDDNFLCLGANNTDTLEPINAPIPGMWGAWKSWSRCTKECGGGKKRRLRLCNNPKPKFGGRYCSGKPYQDKECNTQSCPKCGGELMGTKGQFHSPNYPANYPPHTNCTWIIRGNKNSQIVLQIKSFDFEKFFDEPCKFDYLEVRDKEHNNRLFGKFCGSRIPGPIISESNSLWVTMITDGQDNKAGFRASWEIKEKQPEGCGGLQTGMQGSFNSPNFPAKYPPEKTCSWKIDVPEGYFIQMKFIRFHLEKHSICKYDSVVIKDGWGRKPSLLGRYCGVNPIRESIKTRSNKAEINFVSDHSGEYSGFKLQWKAYKKEISNTLPEVKKNQERDCPEGWVYFAENLEGGACYIVKRNYFNWYAARDDCLGNSADLVSVTTKTEQDFITRDLLQGNYMWLGMTDGDLEGRWAWSDNTTATAFNNWDAGDPNNGGRLQNEDCALIKPDGKWNDYPCEDKFNYICKSKPVELSNYRGASPPKAGAGSKLKTSGRRKS</sequence>
<dbReference type="Gene3D" id="2.60.120.290">
    <property type="entry name" value="Spermadhesin, CUB domain"/>
    <property type="match status" value="2"/>
</dbReference>
<dbReference type="InterPro" id="IPR018378">
    <property type="entry name" value="C-type_lectin_CS"/>
</dbReference>
<keyword evidence="4 9" id="KW-0862">Zinc</keyword>
<comment type="caution">
    <text evidence="8">Lacks conserved residue(s) required for the propagation of feature annotation.</text>
</comment>
<evidence type="ECO:0000313" key="15">
    <source>
        <dbReference type="EnsemblMetazoa" id="CLYHEMP019195.1"/>
    </source>
</evidence>
<comment type="cofactor">
    <cofactor evidence="9 10">
        <name>Zn(2+)</name>
        <dbReference type="ChEBI" id="CHEBI:29105"/>
    </cofactor>
    <text evidence="9 10">Binds 1 zinc ion per subunit.</text>
</comment>
<evidence type="ECO:0000259" key="14">
    <source>
        <dbReference type="PROSITE" id="PS51864"/>
    </source>
</evidence>
<accession>A0A7M5X7M2</accession>
<dbReference type="InterPro" id="IPR000884">
    <property type="entry name" value="TSP1_rpt"/>
</dbReference>
<name>A0A7M5X7M2_9CNID</name>
<feature type="active site" evidence="9">
    <location>
        <position position="167"/>
    </location>
</feature>
<keyword evidence="10" id="KW-0732">Signal</keyword>
<evidence type="ECO:0000256" key="11">
    <source>
        <dbReference type="SAM" id="MobiDB-lite"/>
    </source>
</evidence>
<dbReference type="CDD" id="cd00041">
    <property type="entry name" value="CUB"/>
    <property type="match status" value="2"/>
</dbReference>
<evidence type="ECO:0000256" key="8">
    <source>
        <dbReference type="PROSITE-ProRule" id="PRU00059"/>
    </source>
</evidence>
<feature type="region of interest" description="Disordered" evidence="11">
    <location>
        <begin position="909"/>
        <end position="934"/>
    </location>
</feature>
<keyword evidence="6" id="KW-1015">Disulfide bond</keyword>
<dbReference type="Pfam" id="PF00090">
    <property type="entry name" value="TSP_1"/>
    <property type="match status" value="2"/>
</dbReference>
<dbReference type="SMART" id="SM00034">
    <property type="entry name" value="CLECT"/>
    <property type="match status" value="1"/>
</dbReference>
<dbReference type="SUPFAM" id="SSF55486">
    <property type="entry name" value="Metalloproteases ('zincins'), catalytic domain"/>
    <property type="match status" value="1"/>
</dbReference>
<dbReference type="Gene3D" id="2.20.100.10">
    <property type="entry name" value="Thrombospondin type-1 (TSP1) repeat"/>
    <property type="match status" value="2"/>
</dbReference>
<evidence type="ECO:0000256" key="6">
    <source>
        <dbReference type="ARBA" id="ARBA00023157"/>
    </source>
</evidence>
<keyword evidence="2 9" id="KW-0479">Metal-binding</keyword>
<feature type="chain" id="PRO_5029948206" description="Metalloendopeptidase" evidence="10">
    <location>
        <begin position="29"/>
        <end position="934"/>
    </location>
</feature>
<organism evidence="15 16">
    <name type="scientific">Clytia hemisphaerica</name>
    <dbReference type="NCBI Taxonomy" id="252671"/>
    <lineage>
        <taxon>Eukaryota</taxon>
        <taxon>Metazoa</taxon>
        <taxon>Cnidaria</taxon>
        <taxon>Hydrozoa</taxon>
        <taxon>Hydroidolina</taxon>
        <taxon>Leptothecata</taxon>
        <taxon>Obeliida</taxon>
        <taxon>Clytiidae</taxon>
        <taxon>Clytia</taxon>
    </lineage>
</organism>
<dbReference type="Pfam" id="PF01400">
    <property type="entry name" value="Astacin"/>
    <property type="match status" value="1"/>
</dbReference>
<dbReference type="InterPro" id="IPR016187">
    <property type="entry name" value="CTDL_fold"/>
</dbReference>
<evidence type="ECO:0000256" key="5">
    <source>
        <dbReference type="ARBA" id="ARBA00023049"/>
    </source>
</evidence>
<dbReference type="InterPro" id="IPR001506">
    <property type="entry name" value="Peptidase_M12A"/>
</dbReference>
<dbReference type="PANTHER" id="PTHR10127">
    <property type="entry name" value="DISCOIDIN, CUB, EGF, LAMININ , AND ZINC METALLOPROTEASE DOMAIN CONTAINING"/>
    <property type="match status" value="1"/>
</dbReference>
<feature type="domain" description="CUB" evidence="12">
    <location>
        <begin position="523"/>
        <end position="636"/>
    </location>
</feature>
<keyword evidence="3 9" id="KW-0378">Hydrolase</keyword>
<dbReference type="Proteomes" id="UP000594262">
    <property type="component" value="Unplaced"/>
</dbReference>
<dbReference type="InterPro" id="IPR036383">
    <property type="entry name" value="TSP1_rpt_sf"/>
</dbReference>
<evidence type="ECO:0000256" key="7">
    <source>
        <dbReference type="ARBA" id="ARBA00023180"/>
    </source>
</evidence>
<feature type="domain" description="Peptidase M12A" evidence="14">
    <location>
        <begin position="74"/>
        <end position="268"/>
    </location>
</feature>
<evidence type="ECO:0000256" key="2">
    <source>
        <dbReference type="ARBA" id="ARBA00022723"/>
    </source>
</evidence>
<dbReference type="SMART" id="SM00042">
    <property type="entry name" value="CUB"/>
    <property type="match status" value="2"/>
</dbReference>
<feature type="binding site" evidence="9">
    <location>
        <position position="166"/>
    </location>
    <ligand>
        <name>Zn(2+)</name>
        <dbReference type="ChEBI" id="CHEBI:29105"/>
        <note>catalytic</note>
    </ligand>
</feature>
<evidence type="ECO:0000256" key="1">
    <source>
        <dbReference type="ARBA" id="ARBA00022670"/>
    </source>
</evidence>
<dbReference type="FunFam" id="2.20.100.10:FF:000002">
    <property type="entry name" value="Unc-5 netrin receptor C"/>
    <property type="match status" value="1"/>
</dbReference>
<proteinExistence type="predicted"/>
<evidence type="ECO:0000256" key="4">
    <source>
        <dbReference type="ARBA" id="ARBA00022833"/>
    </source>
</evidence>
<dbReference type="InterPro" id="IPR001304">
    <property type="entry name" value="C-type_lectin-like"/>
</dbReference>
<dbReference type="InterPro" id="IPR000859">
    <property type="entry name" value="CUB_dom"/>
</dbReference>
<dbReference type="PROSITE" id="PS50041">
    <property type="entry name" value="C_TYPE_LECTIN_2"/>
    <property type="match status" value="1"/>
</dbReference>
<dbReference type="CDD" id="cd04280">
    <property type="entry name" value="ZnMc_astacin_like"/>
    <property type="match status" value="1"/>
</dbReference>
<keyword evidence="5 9" id="KW-0482">Metalloprotease</keyword>
<protein>
    <recommendedName>
        <fullName evidence="10">Metalloendopeptidase</fullName>
        <ecNumber evidence="10">3.4.24.-</ecNumber>
    </recommendedName>
</protein>
<feature type="binding site" evidence="9">
    <location>
        <position position="176"/>
    </location>
    <ligand>
        <name>Zn(2+)</name>
        <dbReference type="ChEBI" id="CHEBI:29105"/>
        <note>catalytic</note>
    </ligand>
</feature>
<keyword evidence="1 9" id="KW-0645">Protease</keyword>
<dbReference type="InterPro" id="IPR006026">
    <property type="entry name" value="Peptidase_Metallo"/>
</dbReference>
<dbReference type="AlphaFoldDB" id="A0A7M5X7M2"/>
<evidence type="ECO:0000256" key="10">
    <source>
        <dbReference type="RuleBase" id="RU361183"/>
    </source>
</evidence>
<dbReference type="InterPro" id="IPR024079">
    <property type="entry name" value="MetalloPept_cat_dom_sf"/>
</dbReference>
<dbReference type="SMART" id="SM00209">
    <property type="entry name" value="TSP1"/>
    <property type="match status" value="2"/>
</dbReference>
<dbReference type="GO" id="GO:0004222">
    <property type="term" value="F:metalloendopeptidase activity"/>
    <property type="evidence" value="ECO:0007669"/>
    <property type="project" value="UniProtKB-UniRule"/>
</dbReference>
<dbReference type="Gene3D" id="3.40.390.10">
    <property type="entry name" value="Collagenase (Catalytic Domain)"/>
    <property type="match status" value="1"/>
</dbReference>
<dbReference type="InterPro" id="IPR035914">
    <property type="entry name" value="Sperma_CUB_dom_sf"/>
</dbReference>
<dbReference type="PROSITE" id="PS00615">
    <property type="entry name" value="C_TYPE_LECTIN_1"/>
    <property type="match status" value="1"/>
</dbReference>
<dbReference type="Pfam" id="PF00059">
    <property type="entry name" value="Lectin_C"/>
    <property type="match status" value="1"/>
</dbReference>
<dbReference type="GO" id="GO:0008270">
    <property type="term" value="F:zinc ion binding"/>
    <property type="evidence" value="ECO:0007669"/>
    <property type="project" value="UniProtKB-UniRule"/>
</dbReference>
<dbReference type="OrthoDB" id="291007at2759"/>
<feature type="binding site" evidence="9">
    <location>
        <position position="170"/>
    </location>
    <ligand>
        <name>Zn(2+)</name>
        <dbReference type="ChEBI" id="CHEBI:29105"/>
        <note>catalytic</note>
    </ligand>
</feature>
<keyword evidence="16" id="KW-1185">Reference proteome</keyword>
<feature type="domain" description="C-type lectin" evidence="13">
    <location>
        <begin position="787"/>
        <end position="903"/>
    </location>
</feature>
<dbReference type="SUPFAM" id="SSF82895">
    <property type="entry name" value="TSP-1 type 1 repeat"/>
    <property type="match status" value="2"/>
</dbReference>
<reference evidence="15" key="1">
    <citation type="submission" date="2021-01" db="UniProtKB">
        <authorList>
            <consortium name="EnsemblMetazoa"/>
        </authorList>
    </citation>
    <scope>IDENTIFICATION</scope>
</reference>
<evidence type="ECO:0000313" key="16">
    <source>
        <dbReference type="Proteomes" id="UP000594262"/>
    </source>
</evidence>
<dbReference type="EC" id="3.4.24.-" evidence="10"/>
<dbReference type="GO" id="GO:0006508">
    <property type="term" value="P:proteolysis"/>
    <property type="evidence" value="ECO:0007669"/>
    <property type="project" value="UniProtKB-KW"/>
</dbReference>
<feature type="signal peptide" evidence="10">
    <location>
        <begin position="1"/>
        <end position="28"/>
    </location>
</feature>
<dbReference type="PROSITE" id="PS51864">
    <property type="entry name" value="ASTACIN"/>
    <property type="match status" value="1"/>
</dbReference>
<dbReference type="PROSITE" id="PS01180">
    <property type="entry name" value="CUB"/>
    <property type="match status" value="2"/>
</dbReference>
<dbReference type="SUPFAM" id="SSF49854">
    <property type="entry name" value="Spermadhesin, CUB domain"/>
    <property type="match status" value="2"/>
</dbReference>
<keyword evidence="7" id="KW-0325">Glycoprotein</keyword>
<evidence type="ECO:0000256" key="9">
    <source>
        <dbReference type="PROSITE-ProRule" id="PRU01211"/>
    </source>
</evidence>
<dbReference type="SMART" id="SM00235">
    <property type="entry name" value="ZnMc"/>
    <property type="match status" value="1"/>
</dbReference>
<dbReference type="PRINTS" id="PR00480">
    <property type="entry name" value="ASTACIN"/>
</dbReference>
<evidence type="ECO:0000259" key="12">
    <source>
        <dbReference type="PROSITE" id="PS01180"/>
    </source>
</evidence>
<dbReference type="PROSITE" id="PS50092">
    <property type="entry name" value="TSP1"/>
    <property type="match status" value="2"/>
</dbReference>
<dbReference type="SUPFAM" id="SSF56436">
    <property type="entry name" value="C-type lectin-like"/>
    <property type="match status" value="1"/>
</dbReference>